<gene>
    <name evidence="2" type="ORF">SAMN04487792_1286</name>
</gene>
<evidence type="ECO:0000313" key="3">
    <source>
        <dbReference type="Proteomes" id="UP000199599"/>
    </source>
</evidence>
<keyword evidence="1" id="KW-0732">Signal</keyword>
<organism evidence="2 3">
    <name type="scientific">Lactobacillus bombicola</name>
    <dbReference type="NCBI Taxonomy" id="1505723"/>
    <lineage>
        <taxon>Bacteria</taxon>
        <taxon>Bacillati</taxon>
        <taxon>Bacillota</taxon>
        <taxon>Bacilli</taxon>
        <taxon>Lactobacillales</taxon>
        <taxon>Lactobacillaceae</taxon>
        <taxon>Lactobacillus</taxon>
    </lineage>
</organism>
<evidence type="ECO:0000256" key="1">
    <source>
        <dbReference type="SAM" id="SignalP"/>
    </source>
</evidence>
<evidence type="ECO:0000313" key="2">
    <source>
        <dbReference type="EMBL" id="SFD53671.1"/>
    </source>
</evidence>
<dbReference type="Proteomes" id="UP000199599">
    <property type="component" value="Unassembled WGS sequence"/>
</dbReference>
<dbReference type="STRING" id="1505723.SAMN04487792_1286"/>
<dbReference type="EMBL" id="FOMN01000007">
    <property type="protein sequence ID" value="SFD53671.1"/>
    <property type="molecule type" value="Genomic_DNA"/>
</dbReference>
<feature type="signal peptide" evidence="1">
    <location>
        <begin position="1"/>
        <end position="32"/>
    </location>
</feature>
<name>A0A1I1T4W8_9LACO</name>
<reference evidence="3" key="1">
    <citation type="submission" date="2016-10" db="EMBL/GenBank/DDBJ databases">
        <authorList>
            <person name="Varghese N."/>
            <person name="Submissions S."/>
        </authorList>
    </citation>
    <scope>NUCLEOTIDE SEQUENCE [LARGE SCALE GENOMIC DNA]</scope>
    <source>
        <strain evidence="3">R-53102</strain>
    </source>
</reference>
<accession>A0A1I1T4W8</accession>
<proteinExistence type="predicted"/>
<dbReference type="InterPro" id="IPR027607">
    <property type="entry name" value="Surf_Exclu_SEC10/PgrA"/>
</dbReference>
<dbReference type="RefSeq" id="WP_090093588.1">
    <property type="nucleotide sequence ID" value="NZ_CBCRVU010000005.1"/>
</dbReference>
<feature type="chain" id="PRO_5011572034" evidence="1">
    <location>
        <begin position="33"/>
        <end position="352"/>
    </location>
</feature>
<dbReference type="NCBIfam" id="TIGR04320">
    <property type="entry name" value="Surf_Exclu_PgrA"/>
    <property type="match status" value="1"/>
</dbReference>
<sequence length="352" mass="39777">MKKSKLAIAIINVIFLTTIPALVLHEPTPVSAATVKGFVKTKKNKKVRLYKLSGKHSNYYASPKSQYPYSSKKKIGKKRLTAYKIGNNSHWLLAKDAKVIKTIKPNVNVQATMKLPAGYTRAELLQAYQGNPSKKFINASMSGMNTNDFSRIKNGETKADDQTIIDLSQLTPEQTDTLTTFSLRLINQARNNLGLDPWRDSIGVRKLAQDIATEYVVNKKTIRDSHYVPGIVRACKANGLDLNDNYVEDMAGFYNQNNTMTMTELKKSVYFGLKQMMFGYTGSGEQGRKQRSNYQEWEHAGDLFNTQDSLYDGDYNYYGFSISHTDDICSMHFISVPTYIAKNKKYNTGFKP</sequence>
<dbReference type="AlphaFoldDB" id="A0A1I1T4W8"/>
<protein>
    <submittedName>
        <fullName evidence="2">SEC10/PgrA surface exclusion domain-containing protein</fullName>
    </submittedName>
</protein>